<evidence type="ECO:0000256" key="3">
    <source>
        <dbReference type="ARBA" id="ARBA00004370"/>
    </source>
</evidence>
<comment type="caution">
    <text evidence="8">The sequence shown here is derived from an EMBL/GenBank/DDBJ whole genome shotgun (WGS) entry which is preliminary data.</text>
</comment>
<feature type="domain" description="DUF676" evidence="7">
    <location>
        <begin position="44"/>
        <end position="186"/>
    </location>
</feature>
<keyword evidence="9" id="KW-1185">Reference proteome</keyword>
<dbReference type="GO" id="GO:0005783">
    <property type="term" value="C:endoplasmic reticulum"/>
    <property type="evidence" value="ECO:0007669"/>
    <property type="project" value="UniProtKB-SubCell"/>
</dbReference>
<dbReference type="InterPro" id="IPR029058">
    <property type="entry name" value="AB_hydrolase_fold"/>
</dbReference>
<name>A0A8T0GEB3_CERPU</name>
<evidence type="ECO:0000256" key="5">
    <source>
        <dbReference type="ARBA" id="ARBA00023128"/>
    </source>
</evidence>
<dbReference type="EMBL" id="CM026432">
    <property type="protein sequence ID" value="KAG0556459.1"/>
    <property type="molecule type" value="Genomic_DNA"/>
</dbReference>
<keyword evidence="5" id="KW-0496">Mitochondrion</keyword>
<dbReference type="PANTHER" id="PTHR48182:SF2">
    <property type="entry name" value="PROTEIN SERAC1"/>
    <property type="match status" value="1"/>
</dbReference>
<evidence type="ECO:0000256" key="2">
    <source>
        <dbReference type="ARBA" id="ARBA00004240"/>
    </source>
</evidence>
<dbReference type="EMBL" id="CM026432">
    <property type="protein sequence ID" value="KAG0556458.1"/>
    <property type="molecule type" value="Genomic_DNA"/>
</dbReference>
<dbReference type="PANTHER" id="PTHR48182">
    <property type="entry name" value="PROTEIN SERAC1"/>
    <property type="match status" value="1"/>
</dbReference>
<accession>A0A8T0GEB3</accession>
<reference evidence="8 9" key="1">
    <citation type="submission" date="2020-06" db="EMBL/GenBank/DDBJ databases">
        <title>WGS assembly of Ceratodon purpureus strain R40.</title>
        <authorList>
            <person name="Carey S.B."/>
            <person name="Jenkins J."/>
            <person name="Shu S."/>
            <person name="Lovell J.T."/>
            <person name="Sreedasyam A."/>
            <person name="Maumus F."/>
            <person name="Tiley G.P."/>
            <person name="Fernandez-Pozo N."/>
            <person name="Barry K."/>
            <person name="Chen C."/>
            <person name="Wang M."/>
            <person name="Lipzen A."/>
            <person name="Daum C."/>
            <person name="Saski C.A."/>
            <person name="Payton A.C."/>
            <person name="Mcbreen J.C."/>
            <person name="Conrad R.E."/>
            <person name="Kollar L.M."/>
            <person name="Olsson S."/>
            <person name="Huttunen S."/>
            <person name="Landis J.B."/>
            <person name="Wickett N.J."/>
            <person name="Johnson M.G."/>
            <person name="Rensing S.A."/>
            <person name="Grimwood J."/>
            <person name="Schmutz J."/>
            <person name="Mcdaniel S.F."/>
        </authorList>
    </citation>
    <scope>NUCLEOTIDE SEQUENCE [LARGE SCALE GENOMIC DNA]</scope>
    <source>
        <strain evidence="8 9">R40</strain>
    </source>
</reference>
<evidence type="ECO:0000313" key="9">
    <source>
        <dbReference type="Proteomes" id="UP000822688"/>
    </source>
</evidence>
<evidence type="ECO:0000256" key="4">
    <source>
        <dbReference type="ARBA" id="ARBA00022824"/>
    </source>
</evidence>
<sequence length="310" mass="34486">MGVSWSTMLPGAGAEPAMPDGIKKISDRVYSLSEPKAGPPEIEIVFVHGLQFSDYKDAFWRTWIAGVKDEDGTEIFWPKAWLGDELPRARILSLSYDSSAWRTNKQGLMDAYVVGETLVQEMVGMAKVGQHKNCPVVFVAHSLGGLMVKEIVCKAQGKFRNDLKFQNFLQNIGGFLFYATPHDGAKLADTAAKVPNMGEMVRLLGVINKELGRLNSQFKQIAAEEFAGKWEFVVVAETHVTEFYGISAMVVEEASARHGYKTFYSVSEDHFGVCKPKERTNTSYMALLQLLELVTVGKSLTLKSEMEDLR</sequence>
<evidence type="ECO:0000256" key="6">
    <source>
        <dbReference type="ARBA" id="ARBA00023136"/>
    </source>
</evidence>
<keyword evidence="6" id="KW-0472">Membrane</keyword>
<evidence type="ECO:0000256" key="1">
    <source>
        <dbReference type="ARBA" id="ARBA00004173"/>
    </source>
</evidence>
<dbReference type="InterPro" id="IPR007751">
    <property type="entry name" value="DUF676_lipase-like"/>
</dbReference>
<keyword evidence="4" id="KW-0256">Endoplasmic reticulum</keyword>
<dbReference type="EMBL" id="CM026432">
    <property type="protein sequence ID" value="KAG0556460.1"/>
    <property type="molecule type" value="Genomic_DNA"/>
</dbReference>
<gene>
    <name evidence="8" type="ORF">KC19_11G055300</name>
</gene>
<dbReference type="InterPro" id="IPR052374">
    <property type="entry name" value="SERAC1"/>
</dbReference>
<proteinExistence type="predicted"/>
<dbReference type="AlphaFoldDB" id="A0A8T0GEB3"/>
<dbReference type="Gene3D" id="3.40.50.1820">
    <property type="entry name" value="alpha/beta hydrolase"/>
    <property type="match status" value="1"/>
</dbReference>
<evidence type="ECO:0000313" key="8">
    <source>
        <dbReference type="EMBL" id="KAG0556459.1"/>
    </source>
</evidence>
<comment type="subcellular location">
    <subcellularLocation>
        <location evidence="2">Endoplasmic reticulum</location>
    </subcellularLocation>
    <subcellularLocation>
        <location evidence="3">Membrane</location>
    </subcellularLocation>
    <subcellularLocation>
        <location evidence="1">Mitochondrion</location>
    </subcellularLocation>
</comment>
<organism evidence="8 9">
    <name type="scientific">Ceratodon purpureus</name>
    <name type="common">Fire moss</name>
    <name type="synonym">Dicranum purpureum</name>
    <dbReference type="NCBI Taxonomy" id="3225"/>
    <lineage>
        <taxon>Eukaryota</taxon>
        <taxon>Viridiplantae</taxon>
        <taxon>Streptophyta</taxon>
        <taxon>Embryophyta</taxon>
        <taxon>Bryophyta</taxon>
        <taxon>Bryophytina</taxon>
        <taxon>Bryopsida</taxon>
        <taxon>Dicranidae</taxon>
        <taxon>Pseudoditrichales</taxon>
        <taxon>Ditrichaceae</taxon>
        <taxon>Ceratodon</taxon>
    </lineage>
</organism>
<dbReference type="Pfam" id="PF05057">
    <property type="entry name" value="DUF676"/>
    <property type="match status" value="1"/>
</dbReference>
<dbReference type="GO" id="GO:0005739">
    <property type="term" value="C:mitochondrion"/>
    <property type="evidence" value="ECO:0007669"/>
    <property type="project" value="UniProtKB-SubCell"/>
</dbReference>
<dbReference type="GO" id="GO:0016020">
    <property type="term" value="C:membrane"/>
    <property type="evidence" value="ECO:0007669"/>
    <property type="project" value="UniProtKB-SubCell"/>
</dbReference>
<dbReference type="SUPFAM" id="SSF53474">
    <property type="entry name" value="alpha/beta-Hydrolases"/>
    <property type="match status" value="1"/>
</dbReference>
<protein>
    <recommendedName>
        <fullName evidence="7">DUF676 domain-containing protein</fullName>
    </recommendedName>
</protein>
<evidence type="ECO:0000259" key="7">
    <source>
        <dbReference type="Pfam" id="PF05057"/>
    </source>
</evidence>
<dbReference type="Proteomes" id="UP000822688">
    <property type="component" value="Chromosome 11"/>
</dbReference>
<dbReference type="EMBL" id="CM026432">
    <property type="protein sequence ID" value="KAG0556462.1"/>
    <property type="molecule type" value="Genomic_DNA"/>
</dbReference>